<evidence type="ECO:0000313" key="4">
    <source>
        <dbReference type="Proteomes" id="UP000601435"/>
    </source>
</evidence>
<dbReference type="PANTHER" id="PTHR11091">
    <property type="entry name" value="OXIDOREDUCTASE-RELATED"/>
    <property type="match status" value="1"/>
</dbReference>
<dbReference type="GO" id="GO:0016491">
    <property type="term" value="F:oxidoreductase activity"/>
    <property type="evidence" value="ECO:0007669"/>
    <property type="project" value="UniProtKB-KW"/>
</dbReference>
<organism evidence="3 4">
    <name type="scientific">Symbiodinium necroappetens</name>
    <dbReference type="NCBI Taxonomy" id="1628268"/>
    <lineage>
        <taxon>Eukaryota</taxon>
        <taxon>Sar</taxon>
        <taxon>Alveolata</taxon>
        <taxon>Dinophyceae</taxon>
        <taxon>Suessiales</taxon>
        <taxon>Symbiodiniaceae</taxon>
        <taxon>Symbiodinium</taxon>
    </lineage>
</organism>
<keyword evidence="2" id="KW-0560">Oxidoreductase</keyword>
<comment type="caution">
    <text evidence="3">The sequence shown here is derived from an EMBL/GenBank/DDBJ whole genome shotgun (WGS) entry which is preliminary data.</text>
</comment>
<dbReference type="InterPro" id="IPR043143">
    <property type="entry name" value="Mal/L-sulf/L-lact_DH-like_NADP"/>
</dbReference>
<sequence length="135" mass="14133">MTLASMDGRAIPSDAAIDEHGLPTTDAAAGLRGAQLPFAGHKGTCLALMIELLAASFTGDAFAYEVRDDPATGPTQHGEFILAVDPETCSKAGGRAAFLDRVEVRWPTSAGCAPFAVRAFVLHVPRCFMVERGTG</sequence>
<reference evidence="3" key="1">
    <citation type="submission" date="2021-02" db="EMBL/GenBank/DDBJ databases">
        <authorList>
            <person name="Dougan E. K."/>
            <person name="Rhodes N."/>
            <person name="Thang M."/>
            <person name="Chan C."/>
        </authorList>
    </citation>
    <scope>NUCLEOTIDE SEQUENCE</scope>
</reference>
<dbReference type="SUPFAM" id="SSF89733">
    <property type="entry name" value="L-sulfolactate dehydrogenase-like"/>
    <property type="match status" value="1"/>
</dbReference>
<evidence type="ECO:0000313" key="3">
    <source>
        <dbReference type="EMBL" id="CAE7939640.1"/>
    </source>
</evidence>
<dbReference type="Proteomes" id="UP000601435">
    <property type="component" value="Unassembled WGS sequence"/>
</dbReference>
<dbReference type="Gene3D" id="3.30.1370.60">
    <property type="entry name" value="Hypothetical oxidoreductase yiak, domain 2"/>
    <property type="match status" value="1"/>
</dbReference>
<name>A0A813CBG8_9DINO</name>
<dbReference type="OrthoDB" id="442753at2759"/>
<protein>
    <submittedName>
        <fullName evidence="3">Uncharacterized protein</fullName>
    </submittedName>
</protein>
<dbReference type="EMBL" id="CAJNJA010089252">
    <property type="protein sequence ID" value="CAE7939640.1"/>
    <property type="molecule type" value="Genomic_DNA"/>
</dbReference>
<dbReference type="InterPro" id="IPR036111">
    <property type="entry name" value="Mal/L-sulfo/L-lacto_DH-like_sf"/>
</dbReference>
<evidence type="ECO:0000256" key="2">
    <source>
        <dbReference type="ARBA" id="ARBA00023002"/>
    </source>
</evidence>
<dbReference type="PANTHER" id="PTHR11091:SF0">
    <property type="entry name" value="MALATE DEHYDROGENASE"/>
    <property type="match status" value="1"/>
</dbReference>
<evidence type="ECO:0000256" key="1">
    <source>
        <dbReference type="ARBA" id="ARBA00006056"/>
    </source>
</evidence>
<comment type="similarity">
    <text evidence="1">Belongs to the LDH2/MDH2 oxidoreductase family.</text>
</comment>
<gene>
    <name evidence="3" type="ORF">SNEC2469_LOCUS33586</name>
</gene>
<dbReference type="AlphaFoldDB" id="A0A813CBG8"/>
<proteinExistence type="inferred from homology"/>
<dbReference type="InterPro" id="IPR003767">
    <property type="entry name" value="Malate/L-lactate_DH-like"/>
</dbReference>
<dbReference type="Pfam" id="PF02615">
    <property type="entry name" value="Ldh_2"/>
    <property type="match status" value="1"/>
</dbReference>
<keyword evidence="4" id="KW-1185">Reference proteome</keyword>
<accession>A0A813CBG8</accession>